<sequence>MSDLIKPFQLSVSEHELSELRGRLQRVRWPDRETVNDTSQGPQLSKLQALVAHWIDGYDWRRCESMLNDFG</sequence>
<evidence type="ECO:0000256" key="1">
    <source>
        <dbReference type="ARBA" id="ARBA00010088"/>
    </source>
</evidence>
<dbReference type="Proteomes" id="UP001325479">
    <property type="component" value="Chromosome"/>
</dbReference>
<organism evidence="5 6">
    <name type="scientific">Paraburkholderia kururiensis</name>
    <dbReference type="NCBI Taxonomy" id="984307"/>
    <lineage>
        <taxon>Bacteria</taxon>
        <taxon>Pseudomonadati</taxon>
        <taxon>Pseudomonadota</taxon>
        <taxon>Betaproteobacteria</taxon>
        <taxon>Burkholderiales</taxon>
        <taxon>Burkholderiaceae</taxon>
        <taxon>Paraburkholderia</taxon>
    </lineage>
</organism>
<dbReference type="EMBL" id="CP139965">
    <property type="protein sequence ID" value="WQD79198.1"/>
    <property type="molecule type" value="Genomic_DNA"/>
</dbReference>
<name>A0ABZ0WPC2_9BURK</name>
<evidence type="ECO:0000256" key="3">
    <source>
        <dbReference type="ARBA" id="ARBA00022801"/>
    </source>
</evidence>
<dbReference type="Pfam" id="PF06441">
    <property type="entry name" value="EHN"/>
    <property type="match status" value="1"/>
</dbReference>
<evidence type="ECO:0000313" key="6">
    <source>
        <dbReference type="Proteomes" id="UP001325479"/>
    </source>
</evidence>
<evidence type="ECO:0000259" key="4">
    <source>
        <dbReference type="Pfam" id="PF06441"/>
    </source>
</evidence>
<comment type="similarity">
    <text evidence="1">Belongs to the peptidase S33 family.</text>
</comment>
<accession>A0ABZ0WPC2</accession>
<evidence type="ECO:0000313" key="5">
    <source>
        <dbReference type="EMBL" id="WQD79198.1"/>
    </source>
</evidence>
<keyword evidence="2" id="KW-0058">Aromatic hydrocarbons catabolism</keyword>
<dbReference type="GO" id="GO:0016787">
    <property type="term" value="F:hydrolase activity"/>
    <property type="evidence" value="ECO:0007669"/>
    <property type="project" value="UniProtKB-KW"/>
</dbReference>
<dbReference type="SUPFAM" id="SSF53474">
    <property type="entry name" value="alpha/beta-Hydrolases"/>
    <property type="match status" value="1"/>
</dbReference>
<feature type="domain" description="Epoxide hydrolase N-terminal" evidence="4">
    <location>
        <begin position="5"/>
        <end position="70"/>
    </location>
</feature>
<dbReference type="PANTHER" id="PTHR21661">
    <property type="entry name" value="EPOXIDE HYDROLASE 1-RELATED"/>
    <property type="match status" value="1"/>
</dbReference>
<reference evidence="5 6" key="1">
    <citation type="submission" date="2023-12" db="EMBL/GenBank/DDBJ databases">
        <title>Genome sequencing and assembly of bacterial species from a model synthetic community.</title>
        <authorList>
            <person name="Hogle S.L."/>
        </authorList>
    </citation>
    <scope>NUCLEOTIDE SEQUENCE [LARGE SCALE GENOMIC DNA]</scope>
    <source>
        <strain evidence="5 6">HAMBI 2494</strain>
    </source>
</reference>
<dbReference type="RefSeq" id="WP_198665403.1">
    <property type="nucleotide sequence ID" value="NZ_CP139965.1"/>
</dbReference>
<dbReference type="PANTHER" id="PTHR21661:SF35">
    <property type="entry name" value="EPOXIDE HYDROLASE"/>
    <property type="match status" value="1"/>
</dbReference>
<protein>
    <submittedName>
        <fullName evidence="5">Epoxide hydrolase N-terminal domain-containing protein</fullName>
    </submittedName>
</protein>
<proteinExistence type="inferred from homology"/>
<dbReference type="InterPro" id="IPR029058">
    <property type="entry name" value="AB_hydrolase_fold"/>
</dbReference>
<gene>
    <name evidence="5" type="ORF">U0042_05700</name>
</gene>
<keyword evidence="6" id="KW-1185">Reference proteome</keyword>
<keyword evidence="3 5" id="KW-0378">Hydrolase</keyword>
<dbReference type="Gene3D" id="3.40.50.1820">
    <property type="entry name" value="alpha/beta hydrolase"/>
    <property type="match status" value="1"/>
</dbReference>
<evidence type="ECO:0000256" key="2">
    <source>
        <dbReference type="ARBA" id="ARBA00022797"/>
    </source>
</evidence>
<dbReference type="InterPro" id="IPR010497">
    <property type="entry name" value="Epoxide_hydro_N"/>
</dbReference>